<protein>
    <submittedName>
        <fullName evidence="1">Uncharacterized protein</fullName>
    </submittedName>
</protein>
<reference evidence="1 2" key="1">
    <citation type="submission" date="2019-02" db="EMBL/GenBank/DDBJ databases">
        <title>Pedobacter sp. RP-1-13 sp. nov., isolated from Arctic soil.</title>
        <authorList>
            <person name="Dahal R.H."/>
        </authorList>
    </citation>
    <scope>NUCLEOTIDE SEQUENCE [LARGE SCALE GENOMIC DNA]</scope>
    <source>
        <strain evidence="1 2">RP-1-13</strain>
    </source>
</reference>
<name>A0A4R0N1I9_9SPHI</name>
<evidence type="ECO:0000313" key="1">
    <source>
        <dbReference type="EMBL" id="TCC93545.1"/>
    </source>
</evidence>
<gene>
    <name evidence="1" type="ORF">EZ428_01885</name>
</gene>
<keyword evidence="2" id="KW-1185">Reference proteome</keyword>
<comment type="caution">
    <text evidence="1">The sequence shown here is derived from an EMBL/GenBank/DDBJ whole genome shotgun (WGS) entry which is preliminary data.</text>
</comment>
<proteinExistence type="predicted"/>
<dbReference type="Proteomes" id="UP000292884">
    <property type="component" value="Unassembled WGS sequence"/>
</dbReference>
<accession>A0A4R0N1I9</accession>
<dbReference type="EMBL" id="SJSK01000001">
    <property type="protein sequence ID" value="TCC93545.1"/>
    <property type="molecule type" value="Genomic_DNA"/>
</dbReference>
<organism evidence="1 2">
    <name type="scientific">Pedobacter frigiditerrae</name>
    <dbReference type="NCBI Taxonomy" id="2530452"/>
    <lineage>
        <taxon>Bacteria</taxon>
        <taxon>Pseudomonadati</taxon>
        <taxon>Bacteroidota</taxon>
        <taxon>Sphingobacteriia</taxon>
        <taxon>Sphingobacteriales</taxon>
        <taxon>Sphingobacteriaceae</taxon>
        <taxon>Pedobacter</taxon>
    </lineage>
</organism>
<evidence type="ECO:0000313" key="2">
    <source>
        <dbReference type="Proteomes" id="UP000292884"/>
    </source>
</evidence>
<dbReference type="AlphaFoldDB" id="A0A4R0N1I9"/>
<sequence>MKLLWLHSNFLIKFIMLYLNKLQGFSRTKALQNNKVLPTFALRSRRKSGFVFARINLPARQAGLISKRFFAIIRVSLPKHYRFNLNKPDISGCHFLAETVAGQIIRKAGIMLFK</sequence>